<dbReference type="EMBL" id="PYAS01000002">
    <property type="protein sequence ID" value="PSL32541.1"/>
    <property type="molecule type" value="Genomic_DNA"/>
</dbReference>
<name>A0A2P8GEZ0_9BACT</name>
<dbReference type="InterPro" id="IPR036196">
    <property type="entry name" value="Ptyr_pPase_sf"/>
</dbReference>
<feature type="domain" description="Phosphotyrosine protein phosphatase I" evidence="2">
    <location>
        <begin position="2"/>
        <end position="135"/>
    </location>
</feature>
<dbReference type="InterPro" id="IPR023485">
    <property type="entry name" value="Ptyr_pPase"/>
</dbReference>
<keyword evidence="1" id="KW-0059">Arsenical resistance</keyword>
<accession>A0A2P8GEZ0</accession>
<proteinExistence type="predicted"/>
<evidence type="ECO:0000313" key="4">
    <source>
        <dbReference type="Proteomes" id="UP000241964"/>
    </source>
</evidence>
<dbReference type="Gene3D" id="3.40.50.2300">
    <property type="match status" value="1"/>
</dbReference>
<dbReference type="PANTHER" id="PTHR43428:SF1">
    <property type="entry name" value="ARSENATE REDUCTASE"/>
    <property type="match status" value="1"/>
</dbReference>
<comment type="caution">
    <text evidence="3">The sequence shown here is derived from an EMBL/GenBank/DDBJ whole genome shotgun (WGS) entry which is preliminary data.</text>
</comment>
<sequence>MKKVLVLCTGNSCRSQIAEGYLRHFAGDKAIVYSAGVETHGVNPKAVAIMAEDGIDISNHTSNNVDEYGDIDFDFVITVCDNAKERCPYFPTNAKKFHYNFPDPAKATGTEEEIRNAFRAVREQIKTYSENFVKDNLK</sequence>
<evidence type="ECO:0000256" key="1">
    <source>
        <dbReference type="ARBA" id="ARBA00022849"/>
    </source>
</evidence>
<evidence type="ECO:0000259" key="2">
    <source>
        <dbReference type="SMART" id="SM00226"/>
    </source>
</evidence>
<dbReference type="SMART" id="SM00226">
    <property type="entry name" value="LMWPc"/>
    <property type="match status" value="1"/>
</dbReference>
<gene>
    <name evidence="3" type="ORF">CLV60_102259</name>
</gene>
<dbReference type="OrthoDB" id="9799096at2"/>
<protein>
    <submittedName>
        <fullName evidence="3">Protein tyrosine phosphatase</fullName>
    </submittedName>
</protein>
<reference evidence="3 4" key="1">
    <citation type="submission" date="2018-03" db="EMBL/GenBank/DDBJ databases">
        <title>Genomic Encyclopedia of Archaeal and Bacterial Type Strains, Phase II (KMG-II): from individual species to whole genera.</title>
        <authorList>
            <person name="Goeker M."/>
        </authorList>
    </citation>
    <scope>NUCLEOTIDE SEQUENCE [LARGE SCALE GENOMIC DNA]</scope>
    <source>
        <strain evidence="3 4">DSM 29057</strain>
    </source>
</reference>
<dbReference type="Proteomes" id="UP000241964">
    <property type="component" value="Unassembled WGS sequence"/>
</dbReference>
<evidence type="ECO:0000313" key="3">
    <source>
        <dbReference type="EMBL" id="PSL32541.1"/>
    </source>
</evidence>
<dbReference type="GO" id="GO:0046685">
    <property type="term" value="P:response to arsenic-containing substance"/>
    <property type="evidence" value="ECO:0007669"/>
    <property type="project" value="UniProtKB-KW"/>
</dbReference>
<dbReference type="SUPFAM" id="SSF52788">
    <property type="entry name" value="Phosphotyrosine protein phosphatases I"/>
    <property type="match status" value="1"/>
</dbReference>
<dbReference type="PANTHER" id="PTHR43428">
    <property type="entry name" value="ARSENATE REDUCTASE"/>
    <property type="match status" value="1"/>
</dbReference>
<dbReference type="RefSeq" id="WP_106594179.1">
    <property type="nucleotide sequence ID" value="NZ_PYAS01000002.1"/>
</dbReference>
<dbReference type="CDD" id="cd16345">
    <property type="entry name" value="LMWP_ArsC"/>
    <property type="match status" value="1"/>
</dbReference>
<dbReference type="AlphaFoldDB" id="A0A2P8GEZ0"/>
<organism evidence="3 4">
    <name type="scientific">Dyadobacter jiangsuensis</name>
    <dbReference type="NCBI Taxonomy" id="1591085"/>
    <lineage>
        <taxon>Bacteria</taxon>
        <taxon>Pseudomonadati</taxon>
        <taxon>Bacteroidota</taxon>
        <taxon>Cytophagia</taxon>
        <taxon>Cytophagales</taxon>
        <taxon>Spirosomataceae</taxon>
        <taxon>Dyadobacter</taxon>
    </lineage>
</organism>
<keyword evidence="4" id="KW-1185">Reference proteome</keyword>
<dbReference type="Pfam" id="PF01451">
    <property type="entry name" value="LMWPc"/>
    <property type="match status" value="1"/>
</dbReference>